<keyword evidence="1" id="KW-0472">Membrane</keyword>
<gene>
    <name evidence="2" type="ORF">A4X20_17355</name>
</gene>
<reference evidence="2 3" key="1">
    <citation type="submission" date="2016-04" db="EMBL/GenBank/DDBJ databases">
        <title>Draft Genome Sequences of Staphylococcus capitis Strain H36, S. capitis Strain H65, S. cohnii Strain H62, S. hominis Strain H69, Mycobacterium iranicum Strain H39, Plantibacter sp. Strain H53, Pseudomonas oryzihabitans Strain H72, and Microbacterium sp. Strain H83, isolated from residential settings.</title>
        <authorList>
            <person name="Lymperopoulou D."/>
            <person name="Adams R.I."/>
            <person name="Lindow S."/>
            <person name="Coil D.A."/>
            <person name="Jospin G."/>
            <person name="Eisen J.A."/>
        </authorList>
    </citation>
    <scope>NUCLEOTIDE SEQUENCE [LARGE SCALE GENOMIC DNA]</scope>
    <source>
        <strain evidence="2 3">H39</strain>
    </source>
</reference>
<dbReference type="Proteomes" id="UP000078396">
    <property type="component" value="Unassembled WGS sequence"/>
</dbReference>
<evidence type="ECO:0000313" key="3">
    <source>
        <dbReference type="Proteomes" id="UP000078396"/>
    </source>
</evidence>
<evidence type="ECO:0008006" key="4">
    <source>
        <dbReference type="Google" id="ProtNLM"/>
    </source>
</evidence>
<feature type="transmembrane region" description="Helical" evidence="1">
    <location>
        <begin position="12"/>
        <end position="31"/>
    </location>
</feature>
<comment type="caution">
    <text evidence="2">The sequence shown here is derived from an EMBL/GenBank/DDBJ whole genome shotgun (WGS) entry which is preliminary data.</text>
</comment>
<dbReference type="STRING" id="912594.AWC12_28815"/>
<evidence type="ECO:0000256" key="1">
    <source>
        <dbReference type="SAM" id="Phobius"/>
    </source>
</evidence>
<protein>
    <recommendedName>
        <fullName evidence="4">DUF4383 domain-containing protein</fullName>
    </recommendedName>
</protein>
<dbReference type="AlphaFoldDB" id="A0A178LY73"/>
<feature type="transmembrane region" description="Helical" evidence="1">
    <location>
        <begin position="120"/>
        <end position="138"/>
    </location>
</feature>
<accession>A0A178LY73</accession>
<dbReference type="Pfam" id="PF14325">
    <property type="entry name" value="DUF4383"/>
    <property type="match status" value="1"/>
</dbReference>
<dbReference type="OrthoDB" id="572373at2"/>
<dbReference type="RefSeq" id="WP_064281154.1">
    <property type="nucleotide sequence ID" value="NZ_LWCS01000017.1"/>
</dbReference>
<feature type="transmembrane region" description="Helical" evidence="1">
    <location>
        <begin position="82"/>
        <end position="100"/>
    </location>
</feature>
<organism evidence="2 3">
    <name type="scientific">Mycolicibacterium iranicum</name>
    <name type="common">Mycobacterium iranicum</name>
    <dbReference type="NCBI Taxonomy" id="912594"/>
    <lineage>
        <taxon>Bacteria</taxon>
        <taxon>Bacillati</taxon>
        <taxon>Actinomycetota</taxon>
        <taxon>Actinomycetes</taxon>
        <taxon>Mycobacteriales</taxon>
        <taxon>Mycobacteriaceae</taxon>
        <taxon>Mycolicibacterium</taxon>
    </lineage>
</organism>
<proteinExistence type="predicted"/>
<dbReference type="EMBL" id="LWCS01000017">
    <property type="protein sequence ID" value="OAN39449.1"/>
    <property type="molecule type" value="Genomic_DNA"/>
</dbReference>
<keyword evidence="1" id="KW-0812">Transmembrane</keyword>
<name>A0A178LY73_MYCIR</name>
<sequence>MSEHPKYMAVQGAALIMAGALVLLGVLSFIPGVTSDLSTLGWIGQHSGARLFGTFVVSAVLNIVHLVVGAAGFYFARTYAGARAYLLGGGLLYLGLWLYGVLVEFGSDAHVIPLNTATNWLHLGLGVVMVLLGVTLGGQHDPTKRRPRLRRAASH</sequence>
<keyword evidence="1" id="KW-1133">Transmembrane helix</keyword>
<evidence type="ECO:0000313" key="2">
    <source>
        <dbReference type="EMBL" id="OAN39449.1"/>
    </source>
</evidence>
<feature type="transmembrane region" description="Helical" evidence="1">
    <location>
        <begin position="51"/>
        <end position="75"/>
    </location>
</feature>
<dbReference type="eggNOG" id="ENOG5031AT3">
    <property type="taxonomic scope" value="Bacteria"/>
</dbReference>